<keyword evidence="5" id="KW-1185">Reference proteome</keyword>
<dbReference type="OMA" id="IHAYFTK"/>
<dbReference type="Gene3D" id="2.60.40.10">
    <property type="entry name" value="Immunoglobulins"/>
    <property type="match status" value="1"/>
</dbReference>
<feature type="region of interest" description="Disordered" evidence="2">
    <location>
        <begin position="109"/>
        <end position="186"/>
    </location>
</feature>
<dbReference type="OrthoDB" id="75724at2759"/>
<dbReference type="PANTHER" id="PTHR21513">
    <property type="entry name" value="MAJOR SPERM PROTEIN"/>
    <property type="match status" value="1"/>
</dbReference>
<feature type="compositionally biased region" description="Basic and acidic residues" evidence="2">
    <location>
        <begin position="125"/>
        <end position="186"/>
    </location>
</feature>
<reference evidence="6" key="2">
    <citation type="submission" date="2020-12" db="UniProtKB">
        <authorList>
            <consortium name="WormBaseParasite"/>
        </authorList>
    </citation>
    <scope>IDENTIFICATION</scope>
</reference>
<gene>
    <name evidence="4 6 7" type="ORF">SRAE_1000316500</name>
</gene>
<keyword evidence="1" id="KW-0963">Cytoplasm</keyword>
<name>A0A090L5A9_STRRB</name>
<dbReference type="AlphaFoldDB" id="A0A090L5A9"/>
<dbReference type="WBParaSite" id="SRAE_1000316500.1">
    <property type="protein sequence ID" value="SRAE_1000316500.1"/>
    <property type="gene ID" value="WBGene00259782"/>
</dbReference>
<evidence type="ECO:0000259" key="3">
    <source>
        <dbReference type="PROSITE" id="PS50202"/>
    </source>
</evidence>
<evidence type="ECO:0000313" key="7">
    <source>
        <dbReference type="WormBase" id="SRAE_1000316500"/>
    </source>
</evidence>
<dbReference type="Pfam" id="PF00635">
    <property type="entry name" value="Motile_Sperm"/>
    <property type="match status" value="1"/>
</dbReference>
<dbReference type="CTD" id="36377277"/>
<protein>
    <recommendedName>
        <fullName evidence="1">Major sperm protein</fullName>
    </recommendedName>
</protein>
<sequence>MSTFPFDLEPSDKIIFKSPKLGEEACSVTMKVVNITKEAQAFKIKCTNNDFFRLRPPTVNIPHGDKPVNITITFNPGKAIPENGKHYFAIYGTPLKGAENVKAAFATEEGSKVEPKRIHAYFTKEGGDDQKDGKKGAKEEKKDEKKEDKKDDKKEDKKDENKEEKKDDDKKEDGKKDEEKKDEKKK</sequence>
<dbReference type="SUPFAM" id="SSF49354">
    <property type="entry name" value="PapD-like"/>
    <property type="match status" value="1"/>
</dbReference>
<keyword evidence="1" id="KW-0206">Cytoskeleton</keyword>
<proteinExistence type="predicted"/>
<dbReference type="Proteomes" id="UP000035682">
    <property type="component" value="Unplaced"/>
</dbReference>
<dbReference type="WormBase" id="SRAE_1000316500">
    <property type="protein sequence ID" value="SRP00398"/>
    <property type="gene ID" value="WBGene00259782"/>
</dbReference>
<reference evidence="4 5" key="1">
    <citation type="submission" date="2014-09" db="EMBL/GenBank/DDBJ databases">
        <authorList>
            <person name="Martin A.A."/>
        </authorList>
    </citation>
    <scope>NUCLEOTIDE SEQUENCE</scope>
    <source>
        <strain evidence="5">ED321</strain>
        <strain evidence="4">ED321 Heterogonic</strain>
    </source>
</reference>
<dbReference type="InterPro" id="IPR000535">
    <property type="entry name" value="MSP_dom"/>
</dbReference>
<organism evidence="4">
    <name type="scientific">Strongyloides ratti</name>
    <name type="common">Parasitic roundworm</name>
    <dbReference type="NCBI Taxonomy" id="34506"/>
    <lineage>
        <taxon>Eukaryota</taxon>
        <taxon>Metazoa</taxon>
        <taxon>Ecdysozoa</taxon>
        <taxon>Nematoda</taxon>
        <taxon>Chromadorea</taxon>
        <taxon>Rhabditida</taxon>
        <taxon>Tylenchina</taxon>
        <taxon>Panagrolaimomorpha</taxon>
        <taxon>Strongyloidoidea</taxon>
        <taxon>Strongyloididae</taxon>
        <taxon>Strongyloides</taxon>
    </lineage>
</organism>
<dbReference type="STRING" id="34506.A0A090L5A9"/>
<evidence type="ECO:0000313" key="6">
    <source>
        <dbReference type="WBParaSite" id="SRAE_1000316500.1"/>
    </source>
</evidence>
<dbReference type="PROSITE" id="PS50202">
    <property type="entry name" value="MSP"/>
    <property type="match status" value="1"/>
</dbReference>
<dbReference type="InterPro" id="IPR008962">
    <property type="entry name" value="PapD-like_sf"/>
</dbReference>
<feature type="domain" description="MSP" evidence="3">
    <location>
        <begin position="5"/>
        <end position="123"/>
    </location>
</feature>
<dbReference type="RefSeq" id="XP_024504113.1">
    <property type="nucleotide sequence ID" value="XM_024650324.1"/>
</dbReference>
<evidence type="ECO:0000313" key="4">
    <source>
        <dbReference type="EMBL" id="CEF64912.1"/>
    </source>
</evidence>
<dbReference type="GeneID" id="36377277"/>
<evidence type="ECO:0000313" key="5">
    <source>
        <dbReference type="Proteomes" id="UP000035682"/>
    </source>
</evidence>
<evidence type="ECO:0000256" key="2">
    <source>
        <dbReference type="SAM" id="MobiDB-lite"/>
    </source>
</evidence>
<dbReference type="PANTHER" id="PTHR21513:SF19">
    <property type="entry name" value="MAJOR SPERM PROTEIN"/>
    <property type="match status" value="1"/>
</dbReference>
<dbReference type="EMBL" id="LN609528">
    <property type="protein sequence ID" value="CEF64912.1"/>
    <property type="molecule type" value="Genomic_DNA"/>
</dbReference>
<evidence type="ECO:0000256" key="1">
    <source>
        <dbReference type="RuleBase" id="RU003425"/>
    </source>
</evidence>
<comment type="function">
    <text evidence="1">Central component in molecular interactions underlying sperm crawling. Forms an extensive filament system that extends from sperm villipoda, along the leading edge of the pseudopod.</text>
</comment>
<dbReference type="InterPro" id="IPR013783">
    <property type="entry name" value="Ig-like_fold"/>
</dbReference>
<accession>A0A090L5A9</accession>